<evidence type="ECO:0000313" key="1">
    <source>
        <dbReference type="EMBL" id="GFQ91635.1"/>
    </source>
</evidence>
<gene>
    <name evidence="2" type="ORF">TNCT_309601</name>
    <name evidence="1" type="ORF">TNCT_314171</name>
</gene>
<comment type="caution">
    <text evidence="1">The sequence shown here is derived from an EMBL/GenBank/DDBJ whole genome shotgun (WGS) entry which is preliminary data.</text>
</comment>
<evidence type="ECO:0000313" key="3">
    <source>
        <dbReference type="Proteomes" id="UP000887116"/>
    </source>
</evidence>
<dbReference type="AlphaFoldDB" id="A0A8X6J4T3"/>
<protein>
    <submittedName>
        <fullName evidence="1">Uncharacterized protein</fullName>
    </submittedName>
</protein>
<dbReference type="Proteomes" id="UP000887116">
    <property type="component" value="Unassembled WGS sequence"/>
</dbReference>
<organism evidence="1 3">
    <name type="scientific">Trichonephila clavata</name>
    <name type="common">Joro spider</name>
    <name type="synonym">Nephila clavata</name>
    <dbReference type="NCBI Taxonomy" id="2740835"/>
    <lineage>
        <taxon>Eukaryota</taxon>
        <taxon>Metazoa</taxon>
        <taxon>Ecdysozoa</taxon>
        <taxon>Arthropoda</taxon>
        <taxon>Chelicerata</taxon>
        <taxon>Arachnida</taxon>
        <taxon>Araneae</taxon>
        <taxon>Araneomorphae</taxon>
        <taxon>Entelegynae</taxon>
        <taxon>Araneoidea</taxon>
        <taxon>Nephilidae</taxon>
        <taxon>Trichonephila</taxon>
    </lineage>
</organism>
<dbReference type="OrthoDB" id="10029506at2759"/>
<accession>A0A8X6J4T3</accession>
<dbReference type="EMBL" id="BMAO01027029">
    <property type="protein sequence ID" value="GFR14101.1"/>
    <property type="molecule type" value="Genomic_DNA"/>
</dbReference>
<name>A0A8X6J4T3_TRICU</name>
<proteinExistence type="predicted"/>
<keyword evidence="3" id="KW-1185">Reference proteome</keyword>
<dbReference type="EMBL" id="BMAO01004011">
    <property type="protein sequence ID" value="GFQ91635.1"/>
    <property type="molecule type" value="Genomic_DNA"/>
</dbReference>
<sequence length="75" mass="8274">MSDGLANRAVSKLIHIEYSEDRDVKVVWLEFPDSQKIGQKIKKNVAGHVAAIKISKTAVPIGRRSSTISLTTIQQ</sequence>
<reference evidence="1" key="1">
    <citation type="submission" date="2020-07" db="EMBL/GenBank/DDBJ databases">
        <title>Multicomponent nature underlies the extraordinary mechanical properties of spider dragline silk.</title>
        <authorList>
            <person name="Kono N."/>
            <person name="Nakamura H."/>
            <person name="Mori M."/>
            <person name="Yoshida Y."/>
            <person name="Ohtoshi R."/>
            <person name="Malay A.D."/>
            <person name="Moran D.A.P."/>
            <person name="Tomita M."/>
            <person name="Numata K."/>
            <person name="Arakawa K."/>
        </authorList>
    </citation>
    <scope>NUCLEOTIDE SEQUENCE</scope>
</reference>
<evidence type="ECO:0000313" key="2">
    <source>
        <dbReference type="EMBL" id="GFR14101.1"/>
    </source>
</evidence>